<comment type="caution">
    <text evidence="3">The sequence shown here is derived from an EMBL/GenBank/DDBJ whole genome shotgun (WGS) entry which is preliminary data.</text>
</comment>
<dbReference type="PANTHER" id="PTHR47584">
    <property type="match status" value="1"/>
</dbReference>
<sequence>MEKEKNMEEEKKEEDKGKGEITFRTAPEFRKLFIEQCLAQVNEFGFAGTSLKPSSWTNLCKFFSAKYDCTFTQKKLRNHWDYLRKQYVIWTSLLAQTGHGYNAETNLFDWSDERWEAIGKSIKNSTQFRYKGLEDADLLRGLFDGKFSAGADRDTPGRSETSVPLSVGTSTMPAVSNNESGSRNSSLVKEKANVDDTEVDSNVGRSGKKRKKVAEEEASADLLTEKVCAMVNSMEDHLLQKKAKLEKSDAAEFVEVLDNLLETDYITMDDYLDISLKASELIGWQKIFVSLKSNERRVALANKLLGKQ</sequence>
<dbReference type="EMBL" id="JAJJMA010122129">
    <property type="protein sequence ID" value="MCL7032317.1"/>
    <property type="molecule type" value="Genomic_DNA"/>
</dbReference>
<dbReference type="Proteomes" id="UP001177140">
    <property type="component" value="Unassembled WGS sequence"/>
</dbReference>
<dbReference type="InterPro" id="IPR045026">
    <property type="entry name" value="LIMYB"/>
</dbReference>
<evidence type="ECO:0000256" key="1">
    <source>
        <dbReference type="SAM" id="MobiDB-lite"/>
    </source>
</evidence>
<dbReference type="Pfam" id="PF12776">
    <property type="entry name" value="Myb_DNA-bind_3"/>
    <property type="match status" value="1"/>
</dbReference>
<evidence type="ECO:0000313" key="4">
    <source>
        <dbReference type="Proteomes" id="UP001177140"/>
    </source>
</evidence>
<gene>
    <name evidence="3" type="ORF">MKW94_002138</name>
</gene>
<organism evidence="3 4">
    <name type="scientific">Papaver nudicaule</name>
    <name type="common">Iceland poppy</name>
    <dbReference type="NCBI Taxonomy" id="74823"/>
    <lineage>
        <taxon>Eukaryota</taxon>
        <taxon>Viridiplantae</taxon>
        <taxon>Streptophyta</taxon>
        <taxon>Embryophyta</taxon>
        <taxon>Tracheophyta</taxon>
        <taxon>Spermatophyta</taxon>
        <taxon>Magnoliopsida</taxon>
        <taxon>Ranunculales</taxon>
        <taxon>Papaveraceae</taxon>
        <taxon>Papaveroideae</taxon>
        <taxon>Papaver</taxon>
    </lineage>
</organism>
<feature type="region of interest" description="Disordered" evidence="1">
    <location>
        <begin position="150"/>
        <end position="215"/>
    </location>
</feature>
<feature type="compositionally biased region" description="Polar residues" evidence="1">
    <location>
        <begin position="158"/>
        <end position="187"/>
    </location>
</feature>
<reference evidence="3" key="1">
    <citation type="submission" date="2022-03" db="EMBL/GenBank/DDBJ databases">
        <title>A functionally conserved STORR gene fusion in Papaver species that diverged 16.8 million years ago.</title>
        <authorList>
            <person name="Catania T."/>
        </authorList>
    </citation>
    <scope>NUCLEOTIDE SEQUENCE</scope>
    <source>
        <strain evidence="3">S-191538</strain>
    </source>
</reference>
<proteinExistence type="predicted"/>
<feature type="domain" description="Myb/SANT-like" evidence="2">
    <location>
        <begin position="27"/>
        <end position="117"/>
    </location>
</feature>
<evidence type="ECO:0000259" key="2">
    <source>
        <dbReference type="Pfam" id="PF12776"/>
    </source>
</evidence>
<keyword evidence="4" id="KW-1185">Reference proteome</keyword>
<name>A0AA41S388_PAPNU</name>
<accession>A0AA41S388</accession>
<dbReference type="InterPro" id="IPR024752">
    <property type="entry name" value="Myb/SANT-like_dom"/>
</dbReference>
<dbReference type="PANTHER" id="PTHR47584:SF17">
    <property type="entry name" value="MYB_SANT-LIKE DNA-BINDING DOMAIN PROTEIN"/>
    <property type="match status" value="1"/>
</dbReference>
<dbReference type="AlphaFoldDB" id="A0AA41S388"/>
<protein>
    <recommendedName>
        <fullName evidence="2">Myb/SANT-like domain-containing protein</fullName>
    </recommendedName>
</protein>
<evidence type="ECO:0000313" key="3">
    <source>
        <dbReference type="EMBL" id="MCL7032317.1"/>
    </source>
</evidence>